<dbReference type="Proteomes" id="UP000231987">
    <property type="component" value="Unassembled WGS sequence"/>
</dbReference>
<reference evidence="5 6" key="1">
    <citation type="submission" date="2017-06" db="EMBL/GenBank/DDBJ databases">
        <title>Ensifer strains isolated from leguminous trees and herbs display diverse denitrification phenotypes with some acting as strong N2O sinks.</title>
        <authorList>
            <person name="Woliy K."/>
            <person name="Mania D."/>
            <person name="Bakken L.R."/>
            <person name="Frostegard A."/>
        </authorList>
    </citation>
    <scope>NUCLEOTIDE SEQUENCE [LARGE SCALE GENOMIC DNA]</scope>
    <source>
        <strain evidence="5 6">AC50a</strain>
    </source>
</reference>
<sequence length="123" mass="13108">AGSFGMFAIIPGAEALLSAFDWQTALQVFALACSLMVAFSVFMKTAEGHQAHSNNEDNAPTSVKDALKEAFSHKGYWLIHAGFFVCGFHVMFIATHLPSYLGDKGLAASSAAMALAYVGIFNI</sequence>
<accession>A0A2J0YSR4</accession>
<dbReference type="Gene3D" id="1.20.1250.20">
    <property type="entry name" value="MFS general substrate transporter like domains"/>
    <property type="match status" value="1"/>
</dbReference>
<evidence type="ECO:0000256" key="4">
    <source>
        <dbReference type="SAM" id="Phobius"/>
    </source>
</evidence>
<feature type="transmembrane region" description="Helical" evidence="4">
    <location>
        <begin position="106"/>
        <end position="122"/>
    </location>
</feature>
<proteinExistence type="predicted"/>
<gene>
    <name evidence="5" type="ORF">CEJ86_33950</name>
</gene>
<evidence type="ECO:0000313" key="6">
    <source>
        <dbReference type="Proteomes" id="UP000231987"/>
    </source>
</evidence>
<evidence type="ECO:0000256" key="1">
    <source>
        <dbReference type="ARBA" id="ARBA00022692"/>
    </source>
</evidence>
<dbReference type="GO" id="GO:0022857">
    <property type="term" value="F:transmembrane transporter activity"/>
    <property type="evidence" value="ECO:0007669"/>
    <property type="project" value="InterPro"/>
</dbReference>
<organism evidence="5 6">
    <name type="scientific">Rhizobium meliloti</name>
    <name type="common">Ensifer meliloti</name>
    <name type="synonym">Sinorhizobium meliloti</name>
    <dbReference type="NCBI Taxonomy" id="382"/>
    <lineage>
        <taxon>Bacteria</taxon>
        <taxon>Pseudomonadati</taxon>
        <taxon>Pseudomonadota</taxon>
        <taxon>Alphaproteobacteria</taxon>
        <taxon>Hyphomicrobiales</taxon>
        <taxon>Rhizobiaceae</taxon>
        <taxon>Sinorhizobium/Ensifer group</taxon>
        <taxon>Sinorhizobium</taxon>
    </lineage>
</organism>
<protein>
    <submittedName>
        <fullName evidence="5">MFS transporter</fullName>
    </submittedName>
</protein>
<feature type="non-terminal residue" evidence="5">
    <location>
        <position position="1"/>
    </location>
</feature>
<feature type="transmembrane region" description="Helical" evidence="4">
    <location>
        <begin position="76"/>
        <end position="94"/>
    </location>
</feature>
<dbReference type="InterPro" id="IPR011701">
    <property type="entry name" value="MFS"/>
</dbReference>
<feature type="non-terminal residue" evidence="5">
    <location>
        <position position="123"/>
    </location>
</feature>
<comment type="caution">
    <text evidence="5">The sequence shown here is derived from an EMBL/GenBank/DDBJ whole genome shotgun (WGS) entry which is preliminary data.</text>
</comment>
<feature type="transmembrane region" description="Helical" evidence="4">
    <location>
        <begin position="24"/>
        <end position="43"/>
    </location>
</feature>
<dbReference type="Pfam" id="PF07690">
    <property type="entry name" value="MFS_1"/>
    <property type="match status" value="1"/>
</dbReference>
<keyword evidence="3 4" id="KW-0472">Membrane</keyword>
<dbReference type="InterPro" id="IPR036259">
    <property type="entry name" value="MFS_trans_sf"/>
</dbReference>
<dbReference type="SUPFAM" id="SSF103473">
    <property type="entry name" value="MFS general substrate transporter"/>
    <property type="match status" value="1"/>
</dbReference>
<evidence type="ECO:0000256" key="3">
    <source>
        <dbReference type="ARBA" id="ARBA00023136"/>
    </source>
</evidence>
<evidence type="ECO:0000256" key="2">
    <source>
        <dbReference type="ARBA" id="ARBA00022989"/>
    </source>
</evidence>
<keyword evidence="2 4" id="KW-1133">Transmembrane helix</keyword>
<keyword evidence="1 4" id="KW-0812">Transmembrane</keyword>
<dbReference type="EMBL" id="NJGD01000209">
    <property type="protein sequence ID" value="PJR05619.1"/>
    <property type="molecule type" value="Genomic_DNA"/>
</dbReference>
<name>A0A2J0YSR4_RHIML</name>
<evidence type="ECO:0000313" key="5">
    <source>
        <dbReference type="EMBL" id="PJR05619.1"/>
    </source>
</evidence>
<dbReference type="AlphaFoldDB" id="A0A2J0YSR4"/>